<evidence type="ECO:0000313" key="3">
    <source>
        <dbReference type="Proteomes" id="UP000019147"/>
    </source>
</evidence>
<protein>
    <recommendedName>
        <fullName evidence="4">Peptidylprolyl isomerase</fullName>
    </recommendedName>
</protein>
<sequence>MKSRILSIFSLTSCLCFSVPLMGNSSLLSSPSSYLEKVPEDPSGIAIHDRVLFKVDEDIVVTTLDVIQKLNLLFASSYPHLLDSVSARSQYYASMWPVVLESVIDEFLMVADAKSKKIFIDPTTVNQEIEAMFGRDLSPFYEHFDMTAEDIFRVIHRTLVAQRVMGMMVRSKVMLKVTPGKIREHYDALAEEAAKTSVWKYRVVTVKAATESLASQIASNVCAQLNEARVWNRERLSAFVLSQGGELMYSEEFVRNDKELSEAHKNELLQVNYPECICGQPKLCKSGYKIHVLLDKSSMVMRSLEDMEMQIKHMLFMRYAEGIEAQYKEKLRLRYGFDPSIISTLLSQEAPPLFSLL</sequence>
<evidence type="ECO:0000256" key="1">
    <source>
        <dbReference type="SAM" id="SignalP"/>
    </source>
</evidence>
<dbReference type="EMBL" id="CP015840">
    <property type="protein sequence ID" value="ANG66345.1"/>
    <property type="molecule type" value="Genomic_DNA"/>
</dbReference>
<organism evidence="2 3">
    <name type="scientific">Chlamydia gallinacea 08-1274/3</name>
    <dbReference type="NCBI Taxonomy" id="1143323"/>
    <lineage>
        <taxon>Bacteria</taxon>
        <taxon>Pseudomonadati</taxon>
        <taxon>Chlamydiota</taxon>
        <taxon>Chlamydiia</taxon>
        <taxon>Chlamydiales</taxon>
        <taxon>Chlamydiaceae</taxon>
        <taxon>Chlamydia/Chlamydophila group</taxon>
        <taxon>Chlamydia</taxon>
    </lineage>
</organism>
<reference evidence="2 3" key="1">
    <citation type="journal article" date="2014" name="Syst. Appl. Microbiol.">
        <title>Evidence for the existence of two new members of the family Chlamydiaceae and proposal of Chlamydia avium sp. nov. and Chlamydia gallinacea sp. nov.</title>
        <authorList>
            <person name="Sachse K."/>
            <person name="Laroucau K."/>
            <person name="Riege K."/>
            <person name="Wehner S."/>
            <person name="Dilcher M."/>
            <person name="Creasy H.H."/>
            <person name="Weidmann M."/>
            <person name="Myers G."/>
            <person name="Vorimore F."/>
            <person name="Vicari N."/>
            <person name="Magnino S."/>
            <person name="Liebler-Tenorio E."/>
            <person name="Ruettger A."/>
            <person name="Bavoil P.M."/>
            <person name="Hufert F.T."/>
            <person name="Rossello-Mora R."/>
            <person name="Marz M."/>
        </authorList>
    </citation>
    <scope>NUCLEOTIDE SEQUENCE [LARGE SCALE GENOMIC DNA]</scope>
    <source>
        <strain evidence="2 3">08-1274/3</strain>
    </source>
</reference>
<dbReference type="OrthoDB" id="20874at2"/>
<dbReference type="Proteomes" id="UP000019147">
    <property type="component" value="Chromosome"/>
</dbReference>
<accession>A0A173DZK1</accession>
<keyword evidence="1" id="KW-0732">Signal</keyword>
<feature type="chain" id="PRO_5008006250" description="Peptidylprolyl isomerase" evidence="1">
    <location>
        <begin position="19"/>
        <end position="357"/>
    </location>
</feature>
<dbReference type="STRING" id="1143323.M787_003355"/>
<dbReference type="SUPFAM" id="SSF109998">
    <property type="entry name" value="Triger factor/SurA peptide-binding domain-like"/>
    <property type="match status" value="1"/>
</dbReference>
<feature type="signal peptide" evidence="1">
    <location>
        <begin position="1"/>
        <end position="18"/>
    </location>
</feature>
<dbReference type="InterPro" id="IPR027304">
    <property type="entry name" value="Trigger_fact/SurA_dom_sf"/>
</dbReference>
<evidence type="ECO:0008006" key="4">
    <source>
        <dbReference type="Google" id="ProtNLM"/>
    </source>
</evidence>
<dbReference type="GO" id="GO:0003755">
    <property type="term" value="F:peptidyl-prolyl cis-trans isomerase activity"/>
    <property type="evidence" value="ECO:0007669"/>
    <property type="project" value="InterPro"/>
</dbReference>
<dbReference type="eggNOG" id="COG0760">
    <property type="taxonomic scope" value="Bacteria"/>
</dbReference>
<dbReference type="AlphaFoldDB" id="A0A173DZK1"/>
<proteinExistence type="predicted"/>
<evidence type="ECO:0000313" key="2">
    <source>
        <dbReference type="EMBL" id="ANG66345.1"/>
    </source>
</evidence>
<dbReference type="Gene3D" id="1.10.4030.10">
    <property type="entry name" value="Porin chaperone SurA, peptide-binding domain"/>
    <property type="match status" value="1"/>
</dbReference>
<dbReference type="KEGG" id="cgz:M787_003355"/>
<dbReference type="Gene3D" id="3.10.50.40">
    <property type="match status" value="1"/>
</dbReference>
<gene>
    <name evidence="2" type="ORF">M787_003355</name>
</gene>
<name>A0A173DZK1_9CHLA</name>
<dbReference type="InterPro" id="IPR046357">
    <property type="entry name" value="PPIase_dom_sf"/>
</dbReference>